<proteinExistence type="inferred from homology"/>
<comment type="caution">
    <text evidence="8">The sequence shown here is derived from an EMBL/GenBank/DDBJ whole genome shotgun (WGS) entry which is preliminary data.</text>
</comment>
<reference evidence="8" key="1">
    <citation type="submission" date="2021-08" db="EMBL/GenBank/DDBJ databases">
        <title>WGS assembly of Ceratopteris richardii.</title>
        <authorList>
            <person name="Marchant D.B."/>
            <person name="Chen G."/>
            <person name="Jenkins J."/>
            <person name="Shu S."/>
            <person name="Leebens-Mack J."/>
            <person name="Grimwood J."/>
            <person name="Schmutz J."/>
            <person name="Soltis P."/>
            <person name="Soltis D."/>
            <person name="Chen Z.-H."/>
        </authorList>
    </citation>
    <scope>NUCLEOTIDE SEQUENCE</scope>
    <source>
        <strain evidence="8">Whitten #5841</strain>
        <tissue evidence="8">Leaf</tissue>
    </source>
</reference>
<keyword evidence="9" id="KW-1185">Reference proteome</keyword>
<evidence type="ECO:0000313" key="8">
    <source>
        <dbReference type="EMBL" id="KAH7292000.1"/>
    </source>
</evidence>
<gene>
    <name evidence="8" type="ORF">KP509_29G046300</name>
</gene>
<dbReference type="PANTHER" id="PTHR31769">
    <property type="entry name" value="OS07G0462200 PROTEIN-RELATED"/>
    <property type="match status" value="1"/>
</dbReference>
<comment type="subcellular location">
    <subcellularLocation>
        <location evidence="1">Endomembrane system</location>
        <topology evidence="1">Multi-pass membrane protein</topology>
    </subcellularLocation>
</comment>
<dbReference type="AlphaFoldDB" id="A0A8T2R7L3"/>
<dbReference type="InterPro" id="IPR052222">
    <property type="entry name" value="DESIGUAL"/>
</dbReference>
<dbReference type="Pfam" id="PF06749">
    <property type="entry name" value="DUF1218"/>
    <property type="match status" value="1"/>
</dbReference>
<dbReference type="InterPro" id="IPR009606">
    <property type="entry name" value="DEAL/Modifying_wall_lignin1/2"/>
</dbReference>
<comment type="similarity">
    <text evidence="6">Belongs to the DESIGUAL family.</text>
</comment>
<dbReference type="OMA" id="DANSRYC"/>
<dbReference type="OrthoDB" id="2015495at2759"/>
<feature type="transmembrane region" description="Helical" evidence="7">
    <location>
        <begin position="88"/>
        <end position="111"/>
    </location>
</feature>
<keyword evidence="4 7" id="KW-1133">Transmembrane helix</keyword>
<accession>A0A8T2R7L3</accession>
<evidence type="ECO:0000256" key="4">
    <source>
        <dbReference type="ARBA" id="ARBA00022989"/>
    </source>
</evidence>
<evidence type="ECO:0000256" key="5">
    <source>
        <dbReference type="ARBA" id="ARBA00023136"/>
    </source>
</evidence>
<evidence type="ECO:0000256" key="2">
    <source>
        <dbReference type="ARBA" id="ARBA00022692"/>
    </source>
</evidence>
<evidence type="ECO:0000313" key="9">
    <source>
        <dbReference type="Proteomes" id="UP000825935"/>
    </source>
</evidence>
<dbReference type="GO" id="GO:0012505">
    <property type="term" value="C:endomembrane system"/>
    <property type="evidence" value="ECO:0007669"/>
    <property type="project" value="UniProtKB-SubCell"/>
</dbReference>
<protein>
    <submittedName>
        <fullName evidence="8">Uncharacterized protein</fullName>
    </submittedName>
</protein>
<dbReference type="EMBL" id="CM035434">
    <property type="protein sequence ID" value="KAH7292000.1"/>
    <property type="molecule type" value="Genomic_DNA"/>
</dbReference>
<feature type="transmembrane region" description="Helical" evidence="7">
    <location>
        <begin position="6"/>
        <end position="24"/>
    </location>
</feature>
<evidence type="ECO:0000256" key="6">
    <source>
        <dbReference type="ARBA" id="ARBA00029467"/>
    </source>
</evidence>
<keyword evidence="3" id="KW-0732">Signal</keyword>
<evidence type="ECO:0000256" key="3">
    <source>
        <dbReference type="ARBA" id="ARBA00022729"/>
    </source>
</evidence>
<keyword evidence="2 7" id="KW-0812">Transmembrane</keyword>
<name>A0A8T2R7L3_CERRI</name>
<keyword evidence="5 7" id="KW-0472">Membrane</keyword>
<feature type="transmembrane region" description="Helical" evidence="7">
    <location>
        <begin position="54"/>
        <end position="76"/>
    </location>
</feature>
<evidence type="ECO:0000256" key="7">
    <source>
        <dbReference type="SAM" id="Phobius"/>
    </source>
</evidence>
<evidence type="ECO:0000256" key="1">
    <source>
        <dbReference type="ARBA" id="ARBA00004127"/>
    </source>
</evidence>
<organism evidence="8 9">
    <name type="scientific">Ceratopteris richardii</name>
    <name type="common">Triangle waterfern</name>
    <dbReference type="NCBI Taxonomy" id="49495"/>
    <lineage>
        <taxon>Eukaryota</taxon>
        <taxon>Viridiplantae</taxon>
        <taxon>Streptophyta</taxon>
        <taxon>Embryophyta</taxon>
        <taxon>Tracheophyta</taxon>
        <taxon>Polypodiopsida</taxon>
        <taxon>Polypodiidae</taxon>
        <taxon>Polypodiales</taxon>
        <taxon>Pteridineae</taxon>
        <taxon>Pteridaceae</taxon>
        <taxon>Parkerioideae</taxon>
        <taxon>Ceratopteris</taxon>
    </lineage>
</organism>
<sequence length="142" mass="15747">MASTFLIIIVFVLELIPFGLGIGAEKRRARGEYVMDNTTYYQYCRYTSDIATRLAVGALLFLLTSQVLILASTHYLCCGNALKPGAARAFAVIFFILTWATFFIAAICYLAGAVQNANHIHYLSYFPVTDKPSLFHCAQLST</sequence>
<dbReference type="Proteomes" id="UP000825935">
    <property type="component" value="Chromosome 29"/>
</dbReference>